<dbReference type="Proteomes" id="UP000076632">
    <property type="component" value="Unassembled WGS sequence"/>
</dbReference>
<feature type="region of interest" description="Disordered" evidence="1">
    <location>
        <begin position="235"/>
        <end position="272"/>
    </location>
</feature>
<dbReference type="InterPro" id="IPR031349">
    <property type="entry name" value="Tfb6"/>
</dbReference>
<proteinExistence type="predicted"/>
<dbReference type="InParanoid" id="A0A165I2A0"/>
<dbReference type="Pfam" id="PF17110">
    <property type="entry name" value="TFB6"/>
    <property type="match status" value="1"/>
</dbReference>
<dbReference type="OrthoDB" id="5420410at2759"/>
<dbReference type="AlphaFoldDB" id="A0A165I2A0"/>
<feature type="compositionally biased region" description="Basic and acidic residues" evidence="1">
    <location>
        <begin position="1"/>
        <end position="11"/>
    </location>
</feature>
<dbReference type="GO" id="GO:0005675">
    <property type="term" value="C:transcription factor TFIIH holo complex"/>
    <property type="evidence" value="ECO:0007669"/>
    <property type="project" value="TreeGrafter"/>
</dbReference>
<evidence type="ECO:0000256" key="1">
    <source>
        <dbReference type="SAM" id="MobiDB-lite"/>
    </source>
</evidence>
<dbReference type="OMA" id="TTDMVRC"/>
<organism evidence="2 3">
    <name type="scientific">Xylona heveae (strain CBS 132557 / TC161)</name>
    <dbReference type="NCBI Taxonomy" id="1328760"/>
    <lineage>
        <taxon>Eukaryota</taxon>
        <taxon>Fungi</taxon>
        <taxon>Dikarya</taxon>
        <taxon>Ascomycota</taxon>
        <taxon>Pezizomycotina</taxon>
        <taxon>Xylonomycetes</taxon>
        <taxon>Xylonales</taxon>
        <taxon>Xylonaceae</taxon>
        <taxon>Xylona</taxon>
    </lineage>
</organism>
<gene>
    <name evidence="2" type="ORF">L228DRAFT_245169</name>
</gene>
<dbReference type="PANTHER" id="PTHR37781">
    <property type="entry name" value="TFIIH COMPLEX SUBUNIT"/>
    <property type="match status" value="1"/>
</dbReference>
<sequence>MQSSDYSRDIRTSQNPTSPMSAPSQAPGGFLHPDSTLLSPPSTAGVSSPAASSAVGNVSLPRARLHPLKPGSSKETAFINYVDRGMLEVSRRYAKKFTGKHEEEEIDGGADGAGDRMRGGEVKGYESFKEAGKDIEKLVDVVWVSGTPALQTSYLLSLALLVATYLPSFPPAPRTTFNLLHKLDLAFASLLQGRDLSTGEVLPGFETSSRALSTTEKVRIKSLVERTRVVVVESMRRGEYEEEEEEEEDDTNDESNGNDEDDTDMDFGDEADRWEMEIARVYDRTIVELGESLGNDPAGPN</sequence>
<keyword evidence="3" id="KW-1185">Reference proteome</keyword>
<reference evidence="2 3" key="1">
    <citation type="journal article" date="2016" name="Fungal Biol.">
        <title>The genome of Xylona heveae provides a window into fungal endophytism.</title>
        <authorList>
            <person name="Gazis R."/>
            <person name="Kuo A."/>
            <person name="Riley R."/>
            <person name="LaButti K."/>
            <person name="Lipzen A."/>
            <person name="Lin J."/>
            <person name="Amirebrahimi M."/>
            <person name="Hesse C.N."/>
            <person name="Spatafora J.W."/>
            <person name="Henrissat B."/>
            <person name="Hainaut M."/>
            <person name="Grigoriev I.V."/>
            <person name="Hibbett D.S."/>
        </authorList>
    </citation>
    <scope>NUCLEOTIDE SEQUENCE [LARGE SCALE GENOMIC DNA]</scope>
    <source>
        <strain evidence="2 3">TC161</strain>
    </source>
</reference>
<feature type="compositionally biased region" description="Polar residues" evidence="1">
    <location>
        <begin position="12"/>
        <end position="24"/>
    </location>
</feature>
<evidence type="ECO:0000313" key="3">
    <source>
        <dbReference type="Proteomes" id="UP000076632"/>
    </source>
</evidence>
<dbReference type="RefSeq" id="XP_018189817.1">
    <property type="nucleotide sequence ID" value="XM_018332104.1"/>
</dbReference>
<dbReference type="STRING" id="1328760.A0A165I2A0"/>
<dbReference type="EMBL" id="KV407456">
    <property type="protein sequence ID" value="KZF24262.1"/>
    <property type="molecule type" value="Genomic_DNA"/>
</dbReference>
<evidence type="ECO:0000313" key="2">
    <source>
        <dbReference type="EMBL" id="KZF24262.1"/>
    </source>
</evidence>
<dbReference type="GeneID" id="28897241"/>
<feature type="compositionally biased region" description="Low complexity" evidence="1">
    <location>
        <begin position="39"/>
        <end position="55"/>
    </location>
</feature>
<accession>A0A165I2A0</accession>
<protein>
    <submittedName>
        <fullName evidence="2">Uncharacterized protein</fullName>
    </submittedName>
</protein>
<name>A0A165I2A0_XYLHT</name>
<feature type="compositionally biased region" description="Acidic residues" evidence="1">
    <location>
        <begin position="240"/>
        <end position="269"/>
    </location>
</feature>
<feature type="region of interest" description="Disordered" evidence="1">
    <location>
        <begin position="1"/>
        <end position="55"/>
    </location>
</feature>
<dbReference type="PANTHER" id="PTHR37781:SF1">
    <property type="entry name" value="ADR380WP"/>
    <property type="match status" value="1"/>
</dbReference>